<dbReference type="InterPro" id="IPR004491">
    <property type="entry name" value="HslU"/>
</dbReference>
<dbReference type="NCBIfam" id="NF003544">
    <property type="entry name" value="PRK05201.1"/>
    <property type="match status" value="1"/>
</dbReference>
<dbReference type="EMBL" id="NGMO01000001">
    <property type="protein sequence ID" value="OTP12119.1"/>
    <property type="molecule type" value="Genomic_DNA"/>
</dbReference>
<evidence type="ECO:0000256" key="1">
    <source>
        <dbReference type="ARBA" id="ARBA00009771"/>
    </source>
</evidence>
<dbReference type="GO" id="GO:0008233">
    <property type="term" value="F:peptidase activity"/>
    <property type="evidence" value="ECO:0007669"/>
    <property type="project" value="UniProtKB-KW"/>
</dbReference>
<comment type="function">
    <text evidence="5">ATPase subunit of a proteasome-like degradation complex; this subunit has chaperone activity. The binding of ATP and its subsequent hydrolysis by HslU are essential for unfolding of protein substrates subsequently hydrolyzed by HslV. HslU recognizes the N-terminal part of its protein substrates and unfolds these before they are guided to HslV for hydrolysis.</text>
</comment>
<dbReference type="NCBIfam" id="TIGR00390">
    <property type="entry name" value="hslU"/>
    <property type="match status" value="1"/>
</dbReference>
<protein>
    <recommendedName>
        <fullName evidence="5">ATP-dependent protease ATPase subunit HslU</fullName>
    </recommendedName>
    <alternativeName>
        <fullName evidence="5">Unfoldase HslU</fullName>
    </alternativeName>
</protein>
<keyword evidence="9" id="KW-1185">Reference proteome</keyword>
<feature type="binding site" evidence="5">
    <location>
        <begin position="62"/>
        <end position="67"/>
    </location>
    <ligand>
        <name>ATP</name>
        <dbReference type="ChEBI" id="CHEBI:30616"/>
    </ligand>
</feature>
<dbReference type="GO" id="GO:0005524">
    <property type="term" value="F:ATP binding"/>
    <property type="evidence" value="ECO:0007669"/>
    <property type="project" value="UniProtKB-UniRule"/>
</dbReference>
<dbReference type="InterPro" id="IPR019489">
    <property type="entry name" value="Clp_ATPase_C"/>
</dbReference>
<dbReference type="Proteomes" id="UP000194933">
    <property type="component" value="Unassembled WGS sequence"/>
</dbReference>
<dbReference type="SMART" id="SM01086">
    <property type="entry name" value="ClpB_D2-small"/>
    <property type="match status" value="1"/>
</dbReference>
<feature type="domain" description="Clp ATPase C-terminal" evidence="7">
    <location>
        <begin position="359"/>
        <end position="455"/>
    </location>
</feature>
<gene>
    <name evidence="5" type="primary">hslU</name>
    <name evidence="8" type="ORF">A5844_000335</name>
</gene>
<feature type="binding site" evidence="5">
    <location>
        <position position="417"/>
    </location>
    <ligand>
        <name>ATP</name>
        <dbReference type="ChEBI" id="CHEBI:30616"/>
    </ligand>
</feature>
<dbReference type="Pfam" id="PF10431">
    <property type="entry name" value="ClpB_D2-small"/>
    <property type="match status" value="1"/>
</dbReference>
<keyword evidence="8" id="KW-0645">Protease</keyword>
<name>A0A2C9XPN4_9ENTE</name>
<sequence length="467" mass="52765">MYELTQTPKQIVSELDQYIIGQQAAKKSVAVALRNRYRRLQLDEKMQQDITPKNMLMIGPTGVGKTEIARRLAKIVNAPFVKVEATKFTEVGYVGRDVESMVRDLVENAIQIVEKTQYSRVRPEAKKNAEKRLVKILVPGIKKEQKQSTNQFEQMMSMFNASQQNNSAEPQEEVTEEIRVNRRTVLEQLQKGLLDNREVTIEVEDQKKPAPMMNNGLEQMGIDLNETLGALTPKKKVERTVTVKEALELLIKEESAKLVNDADIHSEAIKLAESSGIIFIDEIDKITSKSQQSGEVSREGVQRDILPIVEGSQVNTKYGSLQTDHILFIASGAFHLSKPSDLIPELQGRFPIRVELDDLTAEDFVKILTEPNNALIKQYIALIGTENVTVTFTKEAIERVAQIAYDVNRETDNIGARRLHTILEKLLEDLLFEAPEMQMGEITITEAYVNEKLESIASNEDLSRYIL</sequence>
<dbReference type="InterPro" id="IPR003593">
    <property type="entry name" value="AAA+_ATPase"/>
</dbReference>
<dbReference type="GO" id="GO:0043335">
    <property type="term" value="P:protein unfolding"/>
    <property type="evidence" value="ECO:0007669"/>
    <property type="project" value="UniProtKB-UniRule"/>
</dbReference>
<accession>A0A2C9XPN4</accession>
<feature type="binding site" evidence="5">
    <location>
        <position position="281"/>
    </location>
    <ligand>
        <name>ATP</name>
        <dbReference type="ChEBI" id="CHEBI:30616"/>
    </ligand>
</feature>
<dbReference type="AlphaFoldDB" id="A0A2C9XPN4"/>
<dbReference type="PANTHER" id="PTHR48102:SF3">
    <property type="entry name" value="ATP-DEPENDENT PROTEASE ATPASE SUBUNIT HSLU"/>
    <property type="match status" value="1"/>
</dbReference>
<evidence type="ECO:0000313" key="9">
    <source>
        <dbReference type="Proteomes" id="UP000194933"/>
    </source>
</evidence>
<keyword evidence="3 5" id="KW-0067">ATP-binding</keyword>
<dbReference type="Pfam" id="PF07724">
    <property type="entry name" value="AAA_2"/>
    <property type="match status" value="1"/>
</dbReference>
<evidence type="ECO:0000256" key="4">
    <source>
        <dbReference type="ARBA" id="ARBA00023186"/>
    </source>
</evidence>
<dbReference type="Pfam" id="PF00004">
    <property type="entry name" value="AAA"/>
    <property type="match status" value="1"/>
</dbReference>
<evidence type="ECO:0000259" key="7">
    <source>
        <dbReference type="SMART" id="SM01086"/>
    </source>
</evidence>
<dbReference type="CDD" id="cd19498">
    <property type="entry name" value="RecA-like_HslU"/>
    <property type="match status" value="1"/>
</dbReference>
<dbReference type="GO" id="GO:0016887">
    <property type="term" value="F:ATP hydrolysis activity"/>
    <property type="evidence" value="ECO:0007669"/>
    <property type="project" value="InterPro"/>
</dbReference>
<dbReference type="Gene3D" id="3.40.50.300">
    <property type="entry name" value="P-loop containing nucleotide triphosphate hydrolases"/>
    <property type="match status" value="2"/>
</dbReference>
<keyword evidence="2 5" id="KW-0547">Nucleotide-binding</keyword>
<dbReference type="InterPro" id="IPR050052">
    <property type="entry name" value="ATP-dep_Clp_protease_ClpX"/>
</dbReference>
<keyword evidence="5" id="KW-0963">Cytoplasm</keyword>
<feature type="domain" description="AAA+ ATPase" evidence="6">
    <location>
        <begin position="51"/>
        <end position="360"/>
    </location>
</feature>
<dbReference type="STRING" id="1987383.A5844_000335"/>
<evidence type="ECO:0000256" key="2">
    <source>
        <dbReference type="ARBA" id="ARBA00022741"/>
    </source>
</evidence>
<evidence type="ECO:0000259" key="6">
    <source>
        <dbReference type="SMART" id="SM00382"/>
    </source>
</evidence>
<dbReference type="SMART" id="SM00382">
    <property type="entry name" value="AAA"/>
    <property type="match status" value="1"/>
</dbReference>
<proteinExistence type="inferred from homology"/>
<dbReference type="RefSeq" id="WP_086283350.1">
    <property type="nucleotide sequence ID" value="NZ_NGMO01000001.1"/>
</dbReference>
<feature type="binding site" evidence="5">
    <location>
        <position position="345"/>
    </location>
    <ligand>
        <name>ATP</name>
        <dbReference type="ChEBI" id="CHEBI:30616"/>
    </ligand>
</feature>
<dbReference type="InterPro" id="IPR003959">
    <property type="entry name" value="ATPase_AAA_core"/>
</dbReference>
<comment type="subunit">
    <text evidence="5">A double ring-shaped homohexamer of HslV is capped on each side by a ring-shaped HslU homohexamer. The assembly of the HslU/HslV complex is dependent on binding of ATP.</text>
</comment>
<dbReference type="InterPro" id="IPR027417">
    <property type="entry name" value="P-loop_NTPase"/>
</dbReference>
<evidence type="ECO:0000256" key="3">
    <source>
        <dbReference type="ARBA" id="ARBA00022840"/>
    </source>
</evidence>
<evidence type="ECO:0000313" key="8">
    <source>
        <dbReference type="EMBL" id="OTP12119.1"/>
    </source>
</evidence>
<dbReference type="GO" id="GO:0036402">
    <property type="term" value="F:proteasome-activating activity"/>
    <property type="evidence" value="ECO:0007669"/>
    <property type="project" value="UniProtKB-UniRule"/>
</dbReference>
<dbReference type="FunFam" id="3.40.50.300:FF:000220">
    <property type="entry name" value="ATP-dependent protease ATPase subunit HslU"/>
    <property type="match status" value="1"/>
</dbReference>
<keyword evidence="8" id="KW-0378">Hydrolase</keyword>
<comment type="subcellular location">
    <subcellularLocation>
        <location evidence="5">Cytoplasm</location>
    </subcellularLocation>
</comment>
<comment type="caution">
    <text evidence="8">The sequence shown here is derived from an EMBL/GenBank/DDBJ whole genome shotgun (WGS) entry which is preliminary data.</text>
</comment>
<comment type="similarity">
    <text evidence="1 5">Belongs to the ClpX chaperone family. HslU subfamily.</text>
</comment>
<reference evidence="8 9" key="1">
    <citation type="submission" date="2017-05" db="EMBL/GenBank/DDBJ databases">
        <title>The Genome Sequence of Enterococcus sp. 10A9_DIV0425.</title>
        <authorList>
            <consortium name="The Broad Institute Genomics Platform"/>
            <consortium name="The Broad Institute Genomic Center for Infectious Diseases"/>
            <person name="Earl A."/>
            <person name="Manson A."/>
            <person name="Schwartman J."/>
            <person name="Gilmore M."/>
            <person name="Abouelleil A."/>
            <person name="Cao P."/>
            <person name="Chapman S."/>
            <person name="Cusick C."/>
            <person name="Shea T."/>
            <person name="Young S."/>
            <person name="Neafsey D."/>
            <person name="Nusbaum C."/>
            <person name="Birren B."/>
        </authorList>
    </citation>
    <scope>NUCLEOTIDE SEQUENCE [LARGE SCALE GENOMIC DNA]</scope>
    <source>
        <strain evidence="8 9">10A9_DIV0425</strain>
    </source>
</reference>
<dbReference type="PANTHER" id="PTHR48102">
    <property type="entry name" value="ATP-DEPENDENT CLP PROTEASE ATP-BINDING SUBUNIT CLPX-LIKE, MITOCHONDRIAL-RELATED"/>
    <property type="match status" value="1"/>
</dbReference>
<dbReference type="Gene3D" id="1.10.8.60">
    <property type="match status" value="1"/>
</dbReference>
<dbReference type="HAMAP" id="MF_00249">
    <property type="entry name" value="HslU"/>
    <property type="match status" value="1"/>
</dbReference>
<dbReference type="SUPFAM" id="SSF52540">
    <property type="entry name" value="P-loop containing nucleoside triphosphate hydrolases"/>
    <property type="match status" value="1"/>
</dbReference>
<feature type="binding site" evidence="5">
    <location>
        <position position="20"/>
    </location>
    <ligand>
        <name>ATP</name>
        <dbReference type="ChEBI" id="CHEBI:30616"/>
    </ligand>
</feature>
<organism evidence="8 9">
    <name type="scientific">Candidatus Enterococcus wittei</name>
    <dbReference type="NCBI Taxonomy" id="1987383"/>
    <lineage>
        <taxon>Bacteria</taxon>
        <taxon>Bacillati</taxon>
        <taxon>Bacillota</taxon>
        <taxon>Bacilli</taxon>
        <taxon>Lactobacillales</taxon>
        <taxon>Enterococcaceae</taxon>
        <taxon>Enterococcus</taxon>
    </lineage>
</organism>
<evidence type="ECO:0000256" key="5">
    <source>
        <dbReference type="HAMAP-Rule" id="MF_00249"/>
    </source>
</evidence>
<keyword evidence="4 5" id="KW-0143">Chaperone</keyword>
<dbReference type="GO" id="GO:0009376">
    <property type="term" value="C:HslUV protease complex"/>
    <property type="evidence" value="ECO:0007669"/>
    <property type="project" value="UniProtKB-UniRule"/>
</dbReference>